<name>A0AAV5KSB8_9ROSI</name>
<dbReference type="EMBL" id="BPVZ01000076">
    <property type="protein sequence ID" value="GKV27559.1"/>
    <property type="molecule type" value="Genomic_DNA"/>
</dbReference>
<proteinExistence type="predicted"/>
<dbReference type="PANTHER" id="PTHR11439">
    <property type="entry name" value="GAG-POL-RELATED RETROTRANSPOSON"/>
    <property type="match status" value="1"/>
</dbReference>
<keyword evidence="2" id="KW-1185">Reference proteome</keyword>
<dbReference type="AlphaFoldDB" id="A0AAV5KSB8"/>
<protein>
    <recommendedName>
        <fullName evidence="3">Retrovirus-related Pol polyprotein from transposon RE1</fullName>
    </recommendedName>
</protein>
<dbReference type="PANTHER" id="PTHR11439:SF463">
    <property type="entry name" value="REVERSE TRANSCRIPTASE TY1_COPIA-TYPE DOMAIN-CONTAINING PROTEIN"/>
    <property type="match status" value="1"/>
</dbReference>
<dbReference type="Proteomes" id="UP001054252">
    <property type="component" value="Unassembled WGS sequence"/>
</dbReference>
<sequence>MANCKIVSTPMVPCKKLKSDDGIAKIDVGIYQSLIGRLLYLSATRPDIMHSVSFMSRFMHSPSEIHFKVAKRILRYVKGMTDFRVLYISSTNVKLIGFIDNDWAGLEEDMKNTSERCFSIGSGVISWSSKKQDSVAKSTVEAEYIATSLATDQVVWFRKPMNDLKQPQMHPTELFCNNLSTVAIVKDLVLHGSTKHIKIKFHSIRKVVSEGEVQVLHCDLDD</sequence>
<dbReference type="CDD" id="cd09272">
    <property type="entry name" value="RNase_HI_RT_Ty1"/>
    <property type="match status" value="1"/>
</dbReference>
<evidence type="ECO:0000313" key="2">
    <source>
        <dbReference type="Proteomes" id="UP001054252"/>
    </source>
</evidence>
<organism evidence="1 2">
    <name type="scientific">Rubroshorea leprosula</name>
    <dbReference type="NCBI Taxonomy" id="152421"/>
    <lineage>
        <taxon>Eukaryota</taxon>
        <taxon>Viridiplantae</taxon>
        <taxon>Streptophyta</taxon>
        <taxon>Embryophyta</taxon>
        <taxon>Tracheophyta</taxon>
        <taxon>Spermatophyta</taxon>
        <taxon>Magnoliopsida</taxon>
        <taxon>eudicotyledons</taxon>
        <taxon>Gunneridae</taxon>
        <taxon>Pentapetalae</taxon>
        <taxon>rosids</taxon>
        <taxon>malvids</taxon>
        <taxon>Malvales</taxon>
        <taxon>Dipterocarpaceae</taxon>
        <taxon>Rubroshorea</taxon>
    </lineage>
</organism>
<accession>A0AAV5KSB8</accession>
<reference evidence="1 2" key="1">
    <citation type="journal article" date="2021" name="Commun. Biol.">
        <title>The genome of Shorea leprosula (Dipterocarpaceae) highlights the ecological relevance of drought in aseasonal tropical rainforests.</title>
        <authorList>
            <person name="Ng K.K.S."/>
            <person name="Kobayashi M.J."/>
            <person name="Fawcett J.A."/>
            <person name="Hatakeyama M."/>
            <person name="Paape T."/>
            <person name="Ng C.H."/>
            <person name="Ang C.C."/>
            <person name="Tnah L.H."/>
            <person name="Lee C.T."/>
            <person name="Nishiyama T."/>
            <person name="Sese J."/>
            <person name="O'Brien M.J."/>
            <person name="Copetti D."/>
            <person name="Mohd Noor M.I."/>
            <person name="Ong R.C."/>
            <person name="Putra M."/>
            <person name="Sireger I.Z."/>
            <person name="Indrioko S."/>
            <person name="Kosugi Y."/>
            <person name="Izuno A."/>
            <person name="Isagi Y."/>
            <person name="Lee S.L."/>
            <person name="Shimizu K.K."/>
        </authorList>
    </citation>
    <scope>NUCLEOTIDE SEQUENCE [LARGE SCALE GENOMIC DNA]</scope>
    <source>
        <strain evidence="1">214</strain>
    </source>
</reference>
<comment type="caution">
    <text evidence="1">The sequence shown here is derived from an EMBL/GenBank/DDBJ whole genome shotgun (WGS) entry which is preliminary data.</text>
</comment>
<evidence type="ECO:0008006" key="3">
    <source>
        <dbReference type="Google" id="ProtNLM"/>
    </source>
</evidence>
<gene>
    <name evidence="1" type="ORF">SLEP1_g36721</name>
</gene>
<evidence type="ECO:0000313" key="1">
    <source>
        <dbReference type="EMBL" id="GKV27559.1"/>
    </source>
</evidence>